<dbReference type="Proteomes" id="UP000548787">
    <property type="component" value="Unassembled WGS sequence"/>
</dbReference>
<comment type="caution">
    <text evidence="9">The sequence shown here is derived from an EMBL/GenBank/DDBJ whole genome shotgun (WGS) entry which is preliminary data.</text>
</comment>
<reference evidence="9 10" key="1">
    <citation type="submission" date="2020-05" db="EMBL/GenBank/DDBJ databases">
        <authorList>
            <person name="Carlin C.R."/>
        </authorList>
    </citation>
    <scope>NUCLEOTIDE SEQUENCE [LARGE SCALE GENOMIC DNA]</scope>
    <source>
        <strain evidence="9 10">FSL W9-0585</strain>
    </source>
</reference>
<dbReference type="PROSITE" id="PS50268">
    <property type="entry name" value="CADHERIN_2"/>
    <property type="match status" value="1"/>
</dbReference>
<dbReference type="GO" id="GO:0007156">
    <property type="term" value="P:homophilic cell adhesion via plasma membrane adhesion molecules"/>
    <property type="evidence" value="ECO:0007669"/>
    <property type="project" value="InterPro"/>
</dbReference>
<feature type="signal peptide" evidence="6">
    <location>
        <begin position="1"/>
        <end position="27"/>
    </location>
</feature>
<evidence type="ECO:0000256" key="2">
    <source>
        <dbReference type="ARBA" id="ARBA00022512"/>
    </source>
</evidence>
<dbReference type="Pfam" id="PF00746">
    <property type="entry name" value="Gram_pos_anchor"/>
    <property type="match status" value="1"/>
</dbReference>
<dbReference type="InterPro" id="IPR002126">
    <property type="entry name" value="Cadherin-like_dom"/>
</dbReference>
<keyword evidence="10" id="KW-1185">Reference proteome</keyword>
<evidence type="ECO:0000256" key="5">
    <source>
        <dbReference type="ARBA" id="ARBA00023088"/>
    </source>
</evidence>
<dbReference type="InterPro" id="IPR032179">
    <property type="entry name" value="Cry22Aa_Ig-like"/>
</dbReference>
<comment type="subcellular location">
    <subcellularLocation>
        <location evidence="1">Secreted</location>
        <location evidence="1">Cell wall</location>
        <topology evidence="1">Peptidoglycan-anchor</topology>
    </subcellularLocation>
</comment>
<evidence type="ECO:0000256" key="3">
    <source>
        <dbReference type="ARBA" id="ARBA00022525"/>
    </source>
</evidence>
<evidence type="ECO:0000313" key="9">
    <source>
        <dbReference type="EMBL" id="MBA3926253.1"/>
    </source>
</evidence>
<dbReference type="PANTHER" id="PTHR24273">
    <property type="entry name" value="FI04643P-RELATED"/>
    <property type="match status" value="1"/>
</dbReference>
<evidence type="ECO:0000259" key="8">
    <source>
        <dbReference type="PROSITE" id="PS50847"/>
    </source>
</evidence>
<gene>
    <name evidence="9" type="ORF">HPK16_07855</name>
</gene>
<dbReference type="GO" id="GO:0005509">
    <property type="term" value="F:calcium ion binding"/>
    <property type="evidence" value="ECO:0007669"/>
    <property type="project" value="InterPro"/>
</dbReference>
<dbReference type="Pfam" id="PF16403">
    <property type="entry name" value="Bact_surface_Ig-like"/>
    <property type="match status" value="9"/>
</dbReference>
<keyword evidence="3" id="KW-0964">Secreted</keyword>
<keyword evidence="4 6" id="KW-0732">Signal</keyword>
<sequence length="1126" mass="119195">MTIKKISMATAALVMTVSMPMQTYVMATESPQSYSTKAEGILKQTSEDNETIQLINGSFEDPVIAKESDQLDASLVPGWQTTSTSNLIEIQRLYNGLVAADGDQYAELNADQVSALYQDVATTPGKTIRWKVSHRGRGGVDTADVKFGAPGQALELITTMSTDNKAWKEYQGTYTIPEGQTTTRFQFEAISTSDGDATRGNYLDNIVFSTPSVLTVSDTLEQTKIKQGDTTRYNVTLNNAGGMDAGKIQLEIPLPESLGYVPDSVLVDGVATSNVTYNAASHMLQVNLDKLSVGTAPVVSIGIQGLAKTTAAEIKTKVLYEDLGFSDKVYTSSSLGTDLEVTNDAPIITATDKTLKKGDAFDALSGVTASDTEDGNVTSKVSVTANDVDTSKVGTYHVTYSVTDSNGNTTTKTITVTITSNDAPAITATDISVKKGGTFDPMSGVTASDAEDGNVTSSVQVTANDVDTSKVGTYHVTYSVTDSDNNTTTKTITVTVTSNDAPVITATDKTLKKGATFNPLTGVTASDVEDGNITSGIKVTANDVDTSKVGTYHVTYSVTDSDNNTTTKTITVTVTSNDAPVIVASDIVQRIHTTYDVKKAVTANDTEDGDVTSKITVTSNDVNTEKAGVYHVTYSVTDSDNNTTTKTIKVTILTNDAPIITTKDVYLKVGDTFDSLEGITASDLEDGDITGKIEIVSNNVNMKTEGLYEVVYAVTDSDGNTTKATRHIYVRTNDKPEIHVSDQTFKAGFAFDPMSIVSASDLEDGDVTSAIKITANDVNPAVAGTYHITYSVTDSDKNTTTKTVTITVLTNEKPIITVTDRTVKAHLAFDPRLGVSASDLEDGDLSDSVKIIANDVNIDVPGEYHITYSVLDSDGNSAEKTSTITVLSNDNPIITGQDSSFKAGRAFDPMAGITASDTEDGDITAGIQITQNDVNPDVAGVYHVTYSITDSDGNTTEQTYTITVLTNEKPVIHAKDITLAFGQKFDPLVGVTAEDLEDGDITSSIQVISNDVNPNQAGIYHVTYSVIDSDGNETQFTITVIVGAQPILPVDPITPPVAPAKPVTPTKTTTPSVKPAPVVSPIVPIKVGPSAPTKTLPKTGDSNTTSTVLFGGLLAALGAMFLRRRK</sequence>
<evidence type="ECO:0000259" key="7">
    <source>
        <dbReference type="PROSITE" id="PS50268"/>
    </source>
</evidence>
<dbReference type="Gene3D" id="2.60.40.10">
    <property type="entry name" value="Immunoglobulins"/>
    <property type="match status" value="9"/>
</dbReference>
<dbReference type="PROSITE" id="PS50847">
    <property type="entry name" value="GRAM_POS_ANCHORING"/>
    <property type="match status" value="1"/>
</dbReference>
<proteinExistence type="predicted"/>
<feature type="domain" description="Gram-positive cocci surface proteins LPxTG" evidence="8">
    <location>
        <begin position="1096"/>
        <end position="1126"/>
    </location>
</feature>
<dbReference type="PANTHER" id="PTHR24273:SF32">
    <property type="entry name" value="HYALIN"/>
    <property type="match status" value="1"/>
</dbReference>
<evidence type="ECO:0000313" key="10">
    <source>
        <dbReference type="Proteomes" id="UP000548787"/>
    </source>
</evidence>
<keyword evidence="5" id="KW-0572">Peptidoglycan-anchor</keyword>
<feature type="chain" id="PRO_5030534843" evidence="6">
    <location>
        <begin position="28"/>
        <end position="1126"/>
    </location>
</feature>
<name>A0A7W1YG45_9LIST</name>
<feature type="domain" description="Cadherin" evidence="7">
    <location>
        <begin position="438"/>
        <end position="582"/>
    </location>
</feature>
<evidence type="ECO:0000256" key="6">
    <source>
        <dbReference type="SAM" id="SignalP"/>
    </source>
</evidence>
<reference evidence="9 10" key="2">
    <citation type="submission" date="2020-08" db="EMBL/GenBank/DDBJ databases">
        <title>Listeria ohnekaius sp. nov. and Listeria portnoyii sp. nov. isolated from non-agricultural and natural environments.</title>
        <authorList>
            <person name="Weller D."/>
            <person name="Belias A.M."/>
            <person name="Liao J."/>
            <person name="Guo S."/>
            <person name="Orsi R.H."/>
            <person name="Wiedmann M."/>
        </authorList>
    </citation>
    <scope>NUCLEOTIDE SEQUENCE [LARGE SCALE GENOMIC DNA]</scope>
    <source>
        <strain evidence="9 10">FSL W9-0585</strain>
    </source>
</reference>
<dbReference type="Gene3D" id="2.60.120.260">
    <property type="entry name" value="Galactose-binding domain-like"/>
    <property type="match status" value="1"/>
</dbReference>
<dbReference type="AlphaFoldDB" id="A0A7W1YG45"/>
<dbReference type="EMBL" id="JABJVM010000006">
    <property type="protein sequence ID" value="MBA3926253.1"/>
    <property type="molecule type" value="Genomic_DNA"/>
</dbReference>
<protein>
    <submittedName>
        <fullName evidence="9">DUF5011 domain-containing protein</fullName>
    </submittedName>
</protein>
<evidence type="ECO:0000256" key="1">
    <source>
        <dbReference type="ARBA" id="ARBA00004168"/>
    </source>
</evidence>
<dbReference type="InterPro" id="IPR013783">
    <property type="entry name" value="Ig-like_fold"/>
</dbReference>
<organism evidence="9 10">
    <name type="scientific">Listeria rustica</name>
    <dbReference type="NCBI Taxonomy" id="2713503"/>
    <lineage>
        <taxon>Bacteria</taxon>
        <taxon>Bacillati</taxon>
        <taxon>Bacillota</taxon>
        <taxon>Bacilli</taxon>
        <taxon>Bacillales</taxon>
        <taxon>Listeriaceae</taxon>
        <taxon>Listeria</taxon>
    </lineage>
</organism>
<accession>A0A7W1YG45</accession>
<evidence type="ECO:0000256" key="4">
    <source>
        <dbReference type="ARBA" id="ARBA00022729"/>
    </source>
</evidence>
<dbReference type="GO" id="GO:0016020">
    <property type="term" value="C:membrane"/>
    <property type="evidence" value="ECO:0007669"/>
    <property type="project" value="InterPro"/>
</dbReference>
<dbReference type="NCBIfam" id="TIGR01167">
    <property type="entry name" value="LPXTG_anchor"/>
    <property type="match status" value="1"/>
</dbReference>
<dbReference type="RefSeq" id="WP_181676440.1">
    <property type="nucleotide sequence ID" value="NZ_JABJVM010000006.1"/>
</dbReference>
<dbReference type="InterPro" id="IPR019931">
    <property type="entry name" value="LPXTG_anchor"/>
</dbReference>
<keyword evidence="2" id="KW-0134">Cell wall</keyword>